<feature type="region of interest" description="Disordered" evidence="13">
    <location>
        <begin position="520"/>
        <end position="562"/>
    </location>
</feature>
<sequence length="807" mass="92287">MEERANVLRGMKICRFCLSEDEPLTNIYEKDGKQSVPLPLQIMACIAIEVFANDGMPQLICKSCRNLTQEAYNFKTTCKKSDDALKLFLATGNLIKPGSNKRRDDGDVEKTYPKKRSLPEKHSESIQKKTKTTEFVTLNYATSLDLPRSSLSTETRECIKADVETERIIGMEEDEVERFEEIIEQNISEEQTSIQEQAKNTDDEDNINPILKVPQVQTDVFPCPHCERSFPLKQLLDIHVRNHERERSFGCEECGRKFFTKYDLGKHIQTHSDLKPFTCVVCNKQFSRESLLHRHEKIHIDVPKYLCTFCDRTFLTREDLDAHSEKHKKKRPFACRLCNKSFVFKQGLERHELTHADQKPHKCNYCEASFTSPIKLTRHITSHAGLRPYPCKLCGRTFLLSHHLTRHMRSHYAAKSANVQPVGQHKCDVCSMSFRRKDSLINHSAIHSMVNLKCVICNTAFDSAKMVKEHITTHLSGLPYPCDRCDYSFDTQDQLEEHELKHAEMEYEEQIEKEVSLEVQQAHGVDDDDDDEEEDDYGSGDDEVAEFTITNPENPEVVRRSKRETKIKNYAQFLKDELGSDLEDEVVEQEEIQEEEEEETIKPVIRMEGTKMYARKNAPEKPKVVPIIKPPEVSTVPLEQITQPQITTLENLGLSRQTVNALPNKKYVDMKIGDRTVRVQKLMMTKAEIEAMAREGKIEMKGNTILLNKGRAPLSDSKIGESDRAPLIPMTKPISLQSIIDDKQAMPVPKPIVKKTYVRKPAIHNVAKGSGNTIEVKGETCSTISSEAERQSTSENTRSQSENQPTS</sequence>
<name>A0A8K0CCQ3_IGNLU</name>
<feature type="binding site" evidence="12">
    <location>
        <position position="17"/>
    </location>
    <ligand>
        <name>Zn(2+)</name>
        <dbReference type="ChEBI" id="CHEBI:29105"/>
    </ligand>
</feature>
<dbReference type="Gene3D" id="3.30.160.60">
    <property type="entry name" value="Classic Zinc Finger"/>
    <property type="match status" value="8"/>
</dbReference>
<dbReference type="GO" id="GO:0010468">
    <property type="term" value="P:regulation of gene expression"/>
    <property type="evidence" value="ECO:0007669"/>
    <property type="project" value="TreeGrafter"/>
</dbReference>
<keyword evidence="6 12" id="KW-0862">Zinc</keyword>
<gene>
    <name evidence="16" type="ORF">ILUMI_23057</name>
</gene>
<feature type="domain" description="C2H2-type" evidence="14">
    <location>
        <begin position="452"/>
        <end position="479"/>
    </location>
</feature>
<evidence type="ECO:0000256" key="5">
    <source>
        <dbReference type="ARBA" id="ARBA00022771"/>
    </source>
</evidence>
<reference evidence="16" key="1">
    <citation type="submission" date="2019-08" db="EMBL/GenBank/DDBJ databases">
        <title>The genome of the North American firefly Photinus pyralis.</title>
        <authorList>
            <consortium name="Photinus pyralis genome working group"/>
            <person name="Fallon T.R."/>
            <person name="Sander Lower S.E."/>
            <person name="Weng J.-K."/>
        </authorList>
    </citation>
    <scope>NUCLEOTIDE SEQUENCE</scope>
    <source>
        <strain evidence="16">TRF0915ILg1</strain>
        <tissue evidence="16">Whole body</tissue>
    </source>
</reference>
<comment type="subcellular location">
    <subcellularLocation>
        <location evidence="1">Nucleus</location>
    </subcellularLocation>
</comment>
<feature type="binding site" evidence="12">
    <location>
        <position position="64"/>
    </location>
    <ligand>
        <name>Zn(2+)</name>
        <dbReference type="ChEBI" id="CHEBI:29105"/>
    </ligand>
</feature>
<dbReference type="PANTHER" id="PTHR16515">
    <property type="entry name" value="PR DOMAIN ZINC FINGER PROTEIN"/>
    <property type="match status" value="1"/>
</dbReference>
<dbReference type="FunFam" id="3.30.160.60:FF:000145">
    <property type="entry name" value="Zinc finger protein 574"/>
    <property type="match status" value="1"/>
</dbReference>
<evidence type="ECO:0000256" key="7">
    <source>
        <dbReference type="ARBA" id="ARBA00023015"/>
    </source>
</evidence>
<organism evidence="16 17">
    <name type="scientific">Ignelater luminosus</name>
    <name type="common">Cucubano</name>
    <name type="synonym">Pyrophorus luminosus</name>
    <dbReference type="NCBI Taxonomy" id="2038154"/>
    <lineage>
        <taxon>Eukaryota</taxon>
        <taxon>Metazoa</taxon>
        <taxon>Ecdysozoa</taxon>
        <taxon>Arthropoda</taxon>
        <taxon>Hexapoda</taxon>
        <taxon>Insecta</taxon>
        <taxon>Pterygota</taxon>
        <taxon>Neoptera</taxon>
        <taxon>Endopterygota</taxon>
        <taxon>Coleoptera</taxon>
        <taxon>Polyphaga</taxon>
        <taxon>Elateriformia</taxon>
        <taxon>Elateroidea</taxon>
        <taxon>Elateridae</taxon>
        <taxon>Agrypninae</taxon>
        <taxon>Pyrophorini</taxon>
        <taxon>Ignelater</taxon>
    </lineage>
</organism>
<dbReference type="SUPFAM" id="SSF57667">
    <property type="entry name" value="beta-beta-alpha zinc fingers"/>
    <property type="match status" value="6"/>
</dbReference>
<comment type="caution">
    <text evidence="16">The sequence shown here is derived from an EMBL/GenBank/DDBJ whole genome shotgun (WGS) entry which is preliminary data.</text>
</comment>
<keyword evidence="10" id="KW-0539">Nucleus</keyword>
<keyword evidence="9" id="KW-0804">Transcription</keyword>
<keyword evidence="4" id="KW-0677">Repeat</keyword>
<feature type="domain" description="C2H2-type" evidence="14">
    <location>
        <begin position="480"/>
        <end position="507"/>
    </location>
</feature>
<dbReference type="SMART" id="SM00355">
    <property type="entry name" value="ZnF_C2H2"/>
    <property type="match status" value="10"/>
</dbReference>
<dbReference type="OrthoDB" id="6077919at2759"/>
<feature type="domain" description="C2H2-type" evidence="14">
    <location>
        <begin position="361"/>
        <end position="388"/>
    </location>
</feature>
<feature type="domain" description="C2H2-type" evidence="14">
    <location>
        <begin position="425"/>
        <end position="448"/>
    </location>
</feature>
<feature type="compositionally biased region" description="Basic and acidic residues" evidence="13">
    <location>
        <begin position="101"/>
        <end position="127"/>
    </location>
</feature>
<evidence type="ECO:0000256" key="3">
    <source>
        <dbReference type="ARBA" id="ARBA00022723"/>
    </source>
</evidence>
<keyword evidence="3 12" id="KW-0479">Metal-binding</keyword>
<dbReference type="PROSITE" id="PS50157">
    <property type="entry name" value="ZINC_FINGER_C2H2_2"/>
    <property type="match status" value="10"/>
</dbReference>
<evidence type="ECO:0000256" key="11">
    <source>
        <dbReference type="PROSITE-ProRule" id="PRU00042"/>
    </source>
</evidence>
<evidence type="ECO:0000256" key="12">
    <source>
        <dbReference type="PROSITE-ProRule" id="PRU01263"/>
    </source>
</evidence>
<feature type="domain" description="C2H2-type" evidence="14">
    <location>
        <begin position="221"/>
        <end position="248"/>
    </location>
</feature>
<evidence type="ECO:0000256" key="4">
    <source>
        <dbReference type="ARBA" id="ARBA00022737"/>
    </source>
</evidence>
<evidence type="ECO:0000256" key="9">
    <source>
        <dbReference type="ARBA" id="ARBA00023163"/>
    </source>
</evidence>
<evidence type="ECO:0000256" key="13">
    <source>
        <dbReference type="SAM" id="MobiDB-lite"/>
    </source>
</evidence>
<dbReference type="GO" id="GO:0003677">
    <property type="term" value="F:DNA binding"/>
    <property type="evidence" value="ECO:0007669"/>
    <property type="project" value="UniProtKB-KW"/>
</dbReference>
<dbReference type="AlphaFoldDB" id="A0A8K0CCQ3"/>
<feature type="binding site" evidence="12">
    <location>
        <position position="14"/>
    </location>
    <ligand>
        <name>Zn(2+)</name>
        <dbReference type="ChEBI" id="CHEBI:29105"/>
    </ligand>
</feature>
<feature type="region of interest" description="Disordered" evidence="13">
    <location>
        <begin position="99"/>
        <end position="128"/>
    </location>
</feature>
<feature type="domain" description="C2H2-type" evidence="14">
    <location>
        <begin position="277"/>
        <end position="299"/>
    </location>
</feature>
<protein>
    <submittedName>
        <fullName evidence="16">Uncharacterized protein</fullName>
    </submittedName>
</protein>
<dbReference type="InterPro" id="IPR036236">
    <property type="entry name" value="Znf_C2H2_sf"/>
</dbReference>
<dbReference type="SUPFAM" id="SSF57716">
    <property type="entry name" value="Glucocorticoid receptor-like (DNA-binding domain)"/>
    <property type="match status" value="1"/>
</dbReference>
<dbReference type="InterPro" id="IPR013087">
    <property type="entry name" value="Znf_C2H2_type"/>
</dbReference>
<keyword evidence="17" id="KW-1185">Reference proteome</keyword>
<dbReference type="FunFam" id="3.30.160.60:FF:001156">
    <property type="entry name" value="Zinc finger protein 407"/>
    <property type="match status" value="1"/>
</dbReference>
<evidence type="ECO:0000256" key="8">
    <source>
        <dbReference type="ARBA" id="ARBA00023125"/>
    </source>
</evidence>
<keyword evidence="5 11" id="KW-0863">Zinc-finger</keyword>
<keyword evidence="8" id="KW-0238">DNA-binding</keyword>
<feature type="compositionally biased region" description="Acidic residues" evidence="13">
    <location>
        <begin position="526"/>
        <end position="545"/>
    </location>
</feature>
<evidence type="ECO:0000256" key="10">
    <source>
        <dbReference type="ARBA" id="ARBA00023242"/>
    </source>
</evidence>
<dbReference type="Pfam" id="PF07776">
    <property type="entry name" value="zf-AD"/>
    <property type="match status" value="1"/>
</dbReference>
<dbReference type="GO" id="GO:0005634">
    <property type="term" value="C:nucleus"/>
    <property type="evidence" value="ECO:0007669"/>
    <property type="project" value="UniProtKB-SubCell"/>
</dbReference>
<evidence type="ECO:0000259" key="14">
    <source>
        <dbReference type="PROSITE" id="PS50157"/>
    </source>
</evidence>
<accession>A0A8K0CCQ3</accession>
<dbReference type="InterPro" id="IPR050331">
    <property type="entry name" value="Zinc_finger"/>
</dbReference>
<evidence type="ECO:0000313" key="16">
    <source>
        <dbReference type="EMBL" id="KAF2883116.1"/>
    </source>
</evidence>
<dbReference type="PANTHER" id="PTHR16515:SF66">
    <property type="entry name" value="C2H2-TYPE DOMAIN-CONTAINING PROTEIN"/>
    <property type="match status" value="1"/>
</dbReference>
<feature type="region of interest" description="Disordered" evidence="13">
    <location>
        <begin position="769"/>
        <end position="807"/>
    </location>
</feature>
<comment type="similarity">
    <text evidence="2">Belongs to the krueppel C2H2-type zinc-finger protein family.</text>
</comment>
<feature type="domain" description="C2H2-type" evidence="14">
    <location>
        <begin position="333"/>
        <end position="360"/>
    </location>
</feature>
<feature type="binding site" evidence="12">
    <location>
        <position position="61"/>
    </location>
    <ligand>
        <name>Zn(2+)</name>
        <dbReference type="ChEBI" id="CHEBI:29105"/>
    </ligand>
</feature>
<dbReference type="PROSITE" id="PS51915">
    <property type="entry name" value="ZAD"/>
    <property type="match status" value="1"/>
</dbReference>
<evidence type="ECO:0000259" key="15">
    <source>
        <dbReference type="PROSITE" id="PS51915"/>
    </source>
</evidence>
<feature type="domain" description="C2H2-type" evidence="14">
    <location>
        <begin position="305"/>
        <end position="332"/>
    </location>
</feature>
<dbReference type="Pfam" id="PF00096">
    <property type="entry name" value="zf-C2H2"/>
    <property type="match status" value="7"/>
</dbReference>
<feature type="domain" description="C2H2-type" evidence="14">
    <location>
        <begin position="249"/>
        <end position="276"/>
    </location>
</feature>
<dbReference type="SMART" id="SM00868">
    <property type="entry name" value="zf-AD"/>
    <property type="match status" value="1"/>
</dbReference>
<dbReference type="Gene3D" id="3.40.1800.20">
    <property type="match status" value="1"/>
</dbReference>
<evidence type="ECO:0000256" key="2">
    <source>
        <dbReference type="ARBA" id="ARBA00006991"/>
    </source>
</evidence>
<dbReference type="Proteomes" id="UP000801492">
    <property type="component" value="Unassembled WGS sequence"/>
</dbReference>
<feature type="domain" description="ZAD" evidence="15">
    <location>
        <begin position="12"/>
        <end position="88"/>
    </location>
</feature>
<dbReference type="EMBL" id="VTPC01090558">
    <property type="protein sequence ID" value="KAF2883116.1"/>
    <property type="molecule type" value="Genomic_DNA"/>
</dbReference>
<evidence type="ECO:0000256" key="1">
    <source>
        <dbReference type="ARBA" id="ARBA00004123"/>
    </source>
</evidence>
<feature type="domain" description="C2H2-type" evidence="14">
    <location>
        <begin position="389"/>
        <end position="416"/>
    </location>
</feature>
<keyword evidence="7" id="KW-0805">Transcription regulation</keyword>
<proteinExistence type="inferred from homology"/>
<evidence type="ECO:0000313" key="17">
    <source>
        <dbReference type="Proteomes" id="UP000801492"/>
    </source>
</evidence>
<evidence type="ECO:0000256" key="6">
    <source>
        <dbReference type="ARBA" id="ARBA00022833"/>
    </source>
</evidence>
<dbReference type="InterPro" id="IPR012934">
    <property type="entry name" value="Znf_AD"/>
</dbReference>
<dbReference type="PROSITE" id="PS00028">
    <property type="entry name" value="ZINC_FINGER_C2H2_1"/>
    <property type="match status" value="10"/>
</dbReference>
<feature type="compositionally biased region" description="Polar residues" evidence="13">
    <location>
        <begin position="793"/>
        <end position="807"/>
    </location>
</feature>
<dbReference type="GO" id="GO:0008270">
    <property type="term" value="F:zinc ion binding"/>
    <property type="evidence" value="ECO:0007669"/>
    <property type="project" value="UniProtKB-UniRule"/>
</dbReference>